<organism evidence="2 3">
    <name type="scientific">Bradyrhizobium uaiense</name>
    <dbReference type="NCBI Taxonomy" id="2594946"/>
    <lineage>
        <taxon>Bacteria</taxon>
        <taxon>Pseudomonadati</taxon>
        <taxon>Pseudomonadota</taxon>
        <taxon>Alphaproteobacteria</taxon>
        <taxon>Hyphomicrobiales</taxon>
        <taxon>Nitrobacteraceae</taxon>
        <taxon>Bradyrhizobium</taxon>
    </lineage>
</organism>
<feature type="transmembrane region" description="Helical" evidence="1">
    <location>
        <begin position="45"/>
        <end position="64"/>
    </location>
</feature>
<keyword evidence="1" id="KW-0812">Transmembrane</keyword>
<gene>
    <name evidence="2" type="ORF">FNJ47_42205</name>
</gene>
<dbReference type="AlphaFoldDB" id="A0A6P1BV60"/>
<keyword evidence="1" id="KW-0472">Membrane</keyword>
<name>A0A6P1BV60_9BRAD</name>
<accession>A0A6P1BV60</accession>
<dbReference type="RefSeq" id="WP_163162097.1">
    <property type="nucleotide sequence ID" value="NZ_VKHP01000319.1"/>
</dbReference>
<feature type="transmembrane region" description="Helical" evidence="1">
    <location>
        <begin position="12"/>
        <end position="33"/>
    </location>
</feature>
<sequence length="67" mass="7362">MKNGAPGCSEEAMSLILRVFFILAGSITALFVARDSLNFDVMQMFVAILLVIALLLAGSIWSLWRQT</sequence>
<keyword evidence="1" id="KW-1133">Transmembrane helix</keyword>
<reference evidence="2 3" key="1">
    <citation type="journal article" date="2020" name="Arch. Microbiol.">
        <title>Bradyrhizobium uaiense sp. nov., a new highly efficient cowpea symbiont.</title>
        <authorList>
            <person name="Cabral Michel D."/>
            <person name="Azarias Guimaraes A."/>
            <person name="Martins da Costa E."/>
            <person name="Soares de Carvalho T."/>
            <person name="Balsanelli E."/>
            <person name="Willems A."/>
            <person name="Maltempi de Souza E."/>
            <person name="de Souza Moreira F.M."/>
        </authorList>
    </citation>
    <scope>NUCLEOTIDE SEQUENCE [LARGE SCALE GENOMIC DNA]</scope>
    <source>
        <strain evidence="2 3">UFLA 03-164</strain>
    </source>
</reference>
<dbReference type="EMBL" id="VKHP01000319">
    <property type="protein sequence ID" value="NEV02179.1"/>
    <property type="molecule type" value="Genomic_DNA"/>
</dbReference>
<dbReference type="Proteomes" id="UP000468531">
    <property type="component" value="Unassembled WGS sequence"/>
</dbReference>
<keyword evidence="3" id="KW-1185">Reference proteome</keyword>
<evidence type="ECO:0000313" key="2">
    <source>
        <dbReference type="EMBL" id="NEV02179.1"/>
    </source>
</evidence>
<comment type="caution">
    <text evidence="2">The sequence shown here is derived from an EMBL/GenBank/DDBJ whole genome shotgun (WGS) entry which is preliminary data.</text>
</comment>
<proteinExistence type="predicted"/>
<protein>
    <submittedName>
        <fullName evidence="2">Uncharacterized protein</fullName>
    </submittedName>
</protein>
<evidence type="ECO:0000256" key="1">
    <source>
        <dbReference type="SAM" id="Phobius"/>
    </source>
</evidence>
<evidence type="ECO:0000313" key="3">
    <source>
        <dbReference type="Proteomes" id="UP000468531"/>
    </source>
</evidence>